<dbReference type="InterPro" id="IPR011250">
    <property type="entry name" value="OMP/PagP_B-barrel"/>
</dbReference>
<protein>
    <recommendedName>
        <fullName evidence="4">Outer membrane beta-barrel protein</fullName>
    </recommendedName>
</protein>
<evidence type="ECO:0008006" key="4">
    <source>
        <dbReference type="Google" id="ProtNLM"/>
    </source>
</evidence>
<evidence type="ECO:0000256" key="1">
    <source>
        <dbReference type="SAM" id="SignalP"/>
    </source>
</evidence>
<accession>A0A7C9F8D3</accession>
<keyword evidence="1" id="KW-0732">Signal</keyword>
<evidence type="ECO:0000313" key="2">
    <source>
        <dbReference type="EMBL" id="MPR33404.1"/>
    </source>
</evidence>
<dbReference type="RefSeq" id="WP_152758623.1">
    <property type="nucleotide sequence ID" value="NZ_WHLY01000002.1"/>
</dbReference>
<feature type="signal peptide" evidence="1">
    <location>
        <begin position="1"/>
        <end position="20"/>
    </location>
</feature>
<dbReference type="SUPFAM" id="SSF56925">
    <property type="entry name" value="OMPA-like"/>
    <property type="match status" value="1"/>
</dbReference>
<dbReference type="Gene3D" id="2.40.160.20">
    <property type="match status" value="1"/>
</dbReference>
<reference evidence="2 3" key="1">
    <citation type="submission" date="2019-10" db="EMBL/GenBank/DDBJ databases">
        <title>Draft Genome Sequence of Cytophagaceae sp. SJW1-29.</title>
        <authorList>
            <person name="Choi A."/>
        </authorList>
    </citation>
    <scope>NUCLEOTIDE SEQUENCE [LARGE SCALE GENOMIC DNA]</scope>
    <source>
        <strain evidence="2 3">SJW1-29</strain>
    </source>
</reference>
<sequence>MKYLVSCLLLIFGLGITARAQLSFDGNAGYVIPSNEGGQGAWGGGIGIKYYLLPKIAVGIRGRAYIENVTQEGNGLVGRLTAVTVPVMGTFVYQFTDRDLHPYVGLEAGIIRTAVNADLSFNSNKVYDDVVVNTTFGFAPKIGVGYDLTQGLTAIGEVLYNIGLGKNQAGDTQYTFDRSSHFLTAHVGISFTFGNRFDRNRLTSELVSRRP</sequence>
<feature type="chain" id="PRO_5028996388" description="Outer membrane beta-barrel protein" evidence="1">
    <location>
        <begin position="21"/>
        <end position="211"/>
    </location>
</feature>
<dbReference type="EMBL" id="WHLY01000002">
    <property type="protein sequence ID" value="MPR33404.1"/>
    <property type="molecule type" value="Genomic_DNA"/>
</dbReference>
<proteinExistence type="predicted"/>
<comment type="caution">
    <text evidence="2">The sequence shown here is derived from an EMBL/GenBank/DDBJ whole genome shotgun (WGS) entry which is preliminary data.</text>
</comment>
<evidence type="ECO:0000313" key="3">
    <source>
        <dbReference type="Proteomes" id="UP000479293"/>
    </source>
</evidence>
<organism evidence="2 3">
    <name type="scientific">Salmonirosea aquatica</name>
    <dbReference type="NCBI Taxonomy" id="2654236"/>
    <lineage>
        <taxon>Bacteria</taxon>
        <taxon>Pseudomonadati</taxon>
        <taxon>Bacteroidota</taxon>
        <taxon>Cytophagia</taxon>
        <taxon>Cytophagales</taxon>
        <taxon>Spirosomataceae</taxon>
        <taxon>Salmonirosea</taxon>
    </lineage>
</organism>
<gene>
    <name evidence="2" type="ORF">GBK04_08525</name>
</gene>
<dbReference type="AlphaFoldDB" id="A0A7C9F8D3"/>
<name>A0A7C9F8D3_9BACT</name>
<dbReference type="Proteomes" id="UP000479293">
    <property type="component" value="Unassembled WGS sequence"/>
</dbReference>
<keyword evidence="3" id="KW-1185">Reference proteome</keyword>